<keyword evidence="10" id="KW-1185">Reference proteome</keyword>
<dbReference type="InterPro" id="IPR037185">
    <property type="entry name" value="EmrE-like"/>
</dbReference>
<feature type="domain" description="EamA" evidence="8">
    <location>
        <begin position="9"/>
        <end position="138"/>
    </location>
</feature>
<organism evidence="9 10">
    <name type="scientific">Bradyrhizobium retamae</name>
    <dbReference type="NCBI Taxonomy" id="1300035"/>
    <lineage>
        <taxon>Bacteria</taxon>
        <taxon>Pseudomonadati</taxon>
        <taxon>Pseudomonadota</taxon>
        <taxon>Alphaproteobacteria</taxon>
        <taxon>Hyphomicrobiales</taxon>
        <taxon>Nitrobacteraceae</taxon>
        <taxon>Bradyrhizobium</taxon>
    </lineage>
</organism>
<feature type="transmembrane region" description="Helical" evidence="6">
    <location>
        <begin position="67"/>
        <end position="85"/>
    </location>
</feature>
<feature type="chain" id="PRO_5006444627" description="EamA domain-containing protein" evidence="7">
    <location>
        <begin position="21"/>
        <end position="307"/>
    </location>
</feature>
<evidence type="ECO:0000256" key="2">
    <source>
        <dbReference type="ARBA" id="ARBA00007362"/>
    </source>
</evidence>
<gene>
    <name evidence="9" type="ORF">CQ13_28245</name>
</gene>
<dbReference type="PANTHER" id="PTHR32322:SF2">
    <property type="entry name" value="EAMA DOMAIN-CONTAINING PROTEIN"/>
    <property type="match status" value="1"/>
</dbReference>
<keyword evidence="5 6" id="KW-0472">Membrane</keyword>
<feature type="domain" description="EamA" evidence="8">
    <location>
        <begin position="153"/>
        <end position="287"/>
    </location>
</feature>
<feature type="transmembrane region" description="Helical" evidence="6">
    <location>
        <begin position="127"/>
        <end position="145"/>
    </location>
</feature>
<evidence type="ECO:0000256" key="1">
    <source>
        <dbReference type="ARBA" id="ARBA00004141"/>
    </source>
</evidence>
<protein>
    <recommendedName>
        <fullName evidence="8">EamA domain-containing protein</fullName>
    </recommendedName>
</protein>
<dbReference type="InterPro" id="IPR050638">
    <property type="entry name" value="AA-Vitamin_Transporters"/>
</dbReference>
<dbReference type="PANTHER" id="PTHR32322">
    <property type="entry name" value="INNER MEMBRANE TRANSPORTER"/>
    <property type="match status" value="1"/>
</dbReference>
<comment type="similarity">
    <text evidence="2">Belongs to the EamA transporter family.</text>
</comment>
<dbReference type="RefSeq" id="WP_057845064.1">
    <property type="nucleotide sequence ID" value="NZ_LLYA01000162.1"/>
</dbReference>
<dbReference type="EMBL" id="LLYA01000162">
    <property type="protein sequence ID" value="KRR22685.1"/>
    <property type="molecule type" value="Genomic_DNA"/>
</dbReference>
<keyword evidence="7" id="KW-0732">Signal</keyword>
<feature type="transmembrane region" description="Helical" evidence="6">
    <location>
        <begin position="183"/>
        <end position="202"/>
    </location>
</feature>
<proteinExistence type="inferred from homology"/>
<evidence type="ECO:0000256" key="4">
    <source>
        <dbReference type="ARBA" id="ARBA00022989"/>
    </source>
</evidence>
<comment type="subcellular location">
    <subcellularLocation>
        <location evidence="1">Membrane</location>
        <topology evidence="1">Multi-pass membrane protein</topology>
    </subcellularLocation>
</comment>
<dbReference type="Pfam" id="PF00892">
    <property type="entry name" value="EamA"/>
    <property type="match status" value="2"/>
</dbReference>
<evidence type="ECO:0000256" key="5">
    <source>
        <dbReference type="ARBA" id="ARBA00023136"/>
    </source>
</evidence>
<evidence type="ECO:0000313" key="10">
    <source>
        <dbReference type="Proteomes" id="UP000052023"/>
    </source>
</evidence>
<feature type="transmembrane region" description="Helical" evidence="6">
    <location>
        <begin position="151"/>
        <end position="171"/>
    </location>
</feature>
<keyword evidence="3 6" id="KW-0812">Transmembrane</keyword>
<evidence type="ECO:0000256" key="7">
    <source>
        <dbReference type="SAM" id="SignalP"/>
    </source>
</evidence>
<dbReference type="GO" id="GO:0016020">
    <property type="term" value="C:membrane"/>
    <property type="evidence" value="ECO:0007669"/>
    <property type="project" value="UniProtKB-SubCell"/>
</dbReference>
<dbReference type="AlphaFoldDB" id="A0A0R3MXM5"/>
<evidence type="ECO:0000256" key="6">
    <source>
        <dbReference type="SAM" id="Phobius"/>
    </source>
</evidence>
<sequence>MNRIVLAHAAAAAAALSAGAAVVATRFVIGETDPVSLVFYRYVISVACFAPVLPVIWPREALAASEYVKIALFGILFFVFFPWAFNASLQYNPAARGAVGLATIPIQTLVVAVAFGREPLTAAKVAGVLLAFAGIVVAFGMAAFGRGNSNYLTGDGLMLLGVFCAAIYSVFSRPTLMRHGPLFVTALAMVFAVVALSPTIAFRQGGLALPALSAKGWMAVVFLGTIAGAGQFSLFMWALRWLPPTTTVLYLTLNPIAAMVLGIVVLGEQLTAELVAGMALVLMGILVGSGAYATLRRVALGGFAGSG</sequence>
<feature type="signal peptide" evidence="7">
    <location>
        <begin position="1"/>
        <end position="20"/>
    </location>
</feature>
<evidence type="ECO:0000259" key="8">
    <source>
        <dbReference type="Pfam" id="PF00892"/>
    </source>
</evidence>
<feature type="transmembrane region" description="Helical" evidence="6">
    <location>
        <begin position="37"/>
        <end position="55"/>
    </location>
</feature>
<reference evidence="9 10" key="1">
    <citation type="submission" date="2014-03" db="EMBL/GenBank/DDBJ databases">
        <title>Bradyrhizobium valentinum sp. nov., isolated from effective nodules of Lupinus mariae-josephae, a lupine endemic of basic-lime soils in Eastern Spain.</title>
        <authorList>
            <person name="Duran D."/>
            <person name="Rey L."/>
            <person name="Navarro A."/>
            <person name="Busquets A."/>
            <person name="Imperial J."/>
            <person name="Ruiz-Argueso T."/>
        </authorList>
    </citation>
    <scope>NUCLEOTIDE SEQUENCE [LARGE SCALE GENOMIC DNA]</scope>
    <source>
        <strain evidence="9 10">Ro19</strain>
    </source>
</reference>
<evidence type="ECO:0000256" key="3">
    <source>
        <dbReference type="ARBA" id="ARBA00022692"/>
    </source>
</evidence>
<dbReference type="InterPro" id="IPR000620">
    <property type="entry name" value="EamA_dom"/>
</dbReference>
<dbReference type="SUPFAM" id="SSF103481">
    <property type="entry name" value="Multidrug resistance efflux transporter EmrE"/>
    <property type="match status" value="2"/>
</dbReference>
<feature type="transmembrane region" description="Helical" evidence="6">
    <location>
        <begin position="214"/>
        <end position="236"/>
    </location>
</feature>
<keyword evidence="4 6" id="KW-1133">Transmembrane helix</keyword>
<feature type="transmembrane region" description="Helical" evidence="6">
    <location>
        <begin position="248"/>
        <end position="268"/>
    </location>
</feature>
<feature type="transmembrane region" description="Helical" evidence="6">
    <location>
        <begin position="97"/>
        <end position="115"/>
    </location>
</feature>
<name>A0A0R3MXM5_9BRAD</name>
<evidence type="ECO:0000313" key="9">
    <source>
        <dbReference type="EMBL" id="KRR22685.1"/>
    </source>
</evidence>
<comment type="caution">
    <text evidence="9">The sequence shown here is derived from an EMBL/GenBank/DDBJ whole genome shotgun (WGS) entry which is preliminary data.</text>
</comment>
<feature type="transmembrane region" description="Helical" evidence="6">
    <location>
        <begin position="274"/>
        <end position="295"/>
    </location>
</feature>
<accession>A0A0R3MXM5</accession>
<dbReference type="Proteomes" id="UP000052023">
    <property type="component" value="Unassembled WGS sequence"/>
</dbReference>